<organism evidence="3">
    <name type="scientific">Haptolina ericina</name>
    <dbReference type="NCBI Taxonomy" id="156174"/>
    <lineage>
        <taxon>Eukaryota</taxon>
        <taxon>Haptista</taxon>
        <taxon>Haptophyta</taxon>
        <taxon>Prymnesiophyceae</taxon>
        <taxon>Prymnesiales</taxon>
        <taxon>Prymnesiaceae</taxon>
        <taxon>Haptolina</taxon>
    </lineage>
</organism>
<evidence type="ECO:0000256" key="1">
    <source>
        <dbReference type="SAM" id="MobiDB-lite"/>
    </source>
</evidence>
<evidence type="ECO:0000256" key="2">
    <source>
        <dbReference type="SAM" id="Phobius"/>
    </source>
</evidence>
<evidence type="ECO:0008006" key="4">
    <source>
        <dbReference type="Google" id="ProtNLM"/>
    </source>
</evidence>
<feature type="compositionally biased region" description="Basic and acidic residues" evidence="1">
    <location>
        <begin position="121"/>
        <end position="138"/>
    </location>
</feature>
<sequence length="163" mass="17809">MQGGWRKWLSCFPVTPPAPQEPKSSEPKSPEITPIVHEIRLEPIPAPIGKLPAVRSELWAVLLCAVGFAAYLHGPRTPPSPTSTLVGTVFLVLVAAAVWLHGNEGKAAMVSSRPRRKKRKSRDDVSRLDRIMTSDMKARAQRRSRDRLLEQSVANSGVSSGLG</sequence>
<reference evidence="3" key="1">
    <citation type="submission" date="2021-01" db="EMBL/GenBank/DDBJ databases">
        <authorList>
            <person name="Corre E."/>
            <person name="Pelletier E."/>
            <person name="Niang G."/>
            <person name="Scheremetjew M."/>
            <person name="Finn R."/>
            <person name="Kale V."/>
            <person name="Holt S."/>
            <person name="Cochrane G."/>
            <person name="Meng A."/>
            <person name="Brown T."/>
            <person name="Cohen L."/>
        </authorList>
    </citation>
    <scope>NUCLEOTIDE SEQUENCE</scope>
    <source>
        <strain evidence="3">CCMP281</strain>
    </source>
</reference>
<keyword evidence="2" id="KW-1133">Transmembrane helix</keyword>
<feature type="region of interest" description="Disordered" evidence="1">
    <location>
        <begin position="11"/>
        <end position="30"/>
    </location>
</feature>
<feature type="compositionally biased region" description="Polar residues" evidence="1">
    <location>
        <begin position="152"/>
        <end position="163"/>
    </location>
</feature>
<accession>A0A7S3C3C0</accession>
<keyword evidence="2" id="KW-0472">Membrane</keyword>
<feature type="region of interest" description="Disordered" evidence="1">
    <location>
        <begin position="109"/>
        <end position="163"/>
    </location>
</feature>
<proteinExistence type="predicted"/>
<feature type="transmembrane region" description="Helical" evidence="2">
    <location>
        <begin position="58"/>
        <end position="74"/>
    </location>
</feature>
<dbReference type="EMBL" id="HBHX01069780">
    <property type="protein sequence ID" value="CAE0150650.1"/>
    <property type="molecule type" value="Transcribed_RNA"/>
</dbReference>
<name>A0A7S3C3C0_9EUKA</name>
<protein>
    <recommendedName>
        <fullName evidence="4">Transmembrane protein</fullName>
    </recommendedName>
</protein>
<evidence type="ECO:0000313" key="3">
    <source>
        <dbReference type="EMBL" id="CAE0150650.1"/>
    </source>
</evidence>
<keyword evidence="2" id="KW-0812">Transmembrane</keyword>
<gene>
    <name evidence="3" type="ORF">HERI1096_LOCUS38538</name>
</gene>
<feature type="transmembrane region" description="Helical" evidence="2">
    <location>
        <begin position="80"/>
        <end position="100"/>
    </location>
</feature>
<dbReference type="AlphaFoldDB" id="A0A7S3C3C0"/>